<protein>
    <submittedName>
        <fullName evidence="1">Uncharacterized protein</fullName>
    </submittedName>
</protein>
<organism evidence="1 2">
    <name type="scientific">Aliikangiella maris</name>
    <dbReference type="NCBI Taxonomy" id="3162458"/>
    <lineage>
        <taxon>Bacteria</taxon>
        <taxon>Pseudomonadati</taxon>
        <taxon>Pseudomonadota</taxon>
        <taxon>Gammaproteobacteria</taxon>
        <taxon>Oceanospirillales</taxon>
        <taxon>Pleioneaceae</taxon>
        <taxon>Aliikangiella</taxon>
    </lineage>
</organism>
<dbReference type="Proteomes" id="UP001548189">
    <property type="component" value="Unassembled WGS sequence"/>
</dbReference>
<accession>A0ABV2BZS6</accession>
<keyword evidence="2" id="KW-1185">Reference proteome</keyword>
<gene>
    <name evidence="1" type="ORF">ABVT43_19930</name>
</gene>
<evidence type="ECO:0000313" key="2">
    <source>
        <dbReference type="Proteomes" id="UP001548189"/>
    </source>
</evidence>
<name>A0ABV2BZS6_9GAMM</name>
<proteinExistence type="predicted"/>
<evidence type="ECO:0000313" key="1">
    <source>
        <dbReference type="EMBL" id="MET1257411.1"/>
    </source>
</evidence>
<dbReference type="EMBL" id="JBEVCJ010000062">
    <property type="protein sequence ID" value="MET1257411.1"/>
    <property type="molecule type" value="Genomic_DNA"/>
</dbReference>
<reference evidence="1 2" key="1">
    <citation type="submission" date="2024-06" db="EMBL/GenBank/DDBJ databases">
        <authorList>
            <person name="Li F."/>
        </authorList>
    </citation>
    <scope>NUCLEOTIDE SEQUENCE [LARGE SCALE GENOMIC DNA]</scope>
    <source>
        <strain evidence="1 2">GXAS 311</strain>
    </source>
</reference>
<comment type="caution">
    <text evidence="1">The sequence shown here is derived from an EMBL/GenBank/DDBJ whole genome shotgun (WGS) entry which is preliminary data.</text>
</comment>
<sequence>MLKLSSMNKAIFICSPNSEWNIPGGGYKTSAETCKSMLSMLMHAKSTKAEMGSVWLDGDDVPASCNAWGDWKSANVRFFLY</sequence>